<evidence type="ECO:0000313" key="4">
    <source>
        <dbReference type="EMBL" id="TMJ16238.1"/>
    </source>
</evidence>
<accession>A0A537M7K9</accession>
<dbReference type="Gene3D" id="3.40.50.12820">
    <property type="match status" value="1"/>
</dbReference>
<proteinExistence type="predicted"/>
<keyword evidence="1 4" id="KW-0436">Ligase</keyword>
<comment type="caution">
    <text evidence="4">The sequence shown here is derived from an EMBL/GenBank/DDBJ whole genome shotgun (WGS) entry which is preliminary data.</text>
</comment>
<dbReference type="Gene3D" id="2.30.38.10">
    <property type="entry name" value="Luciferase, Domain 3"/>
    <property type="match status" value="1"/>
</dbReference>
<feature type="domain" description="AMP-binding enzyme C-terminal" evidence="3">
    <location>
        <begin position="429"/>
        <end position="507"/>
    </location>
</feature>
<dbReference type="GO" id="GO:0016405">
    <property type="term" value="F:CoA-ligase activity"/>
    <property type="evidence" value="ECO:0007669"/>
    <property type="project" value="InterPro"/>
</dbReference>
<reference evidence="4 5" key="1">
    <citation type="journal article" date="2019" name="Nat. Microbiol.">
        <title>Mediterranean grassland soil C-N compound turnover is dependent on rainfall and depth, and is mediated by genomically divergent microorganisms.</title>
        <authorList>
            <person name="Diamond S."/>
            <person name="Andeer P.F."/>
            <person name="Li Z."/>
            <person name="Crits-Christoph A."/>
            <person name="Burstein D."/>
            <person name="Anantharaman K."/>
            <person name="Lane K.R."/>
            <person name="Thomas B.C."/>
            <person name="Pan C."/>
            <person name="Northen T.R."/>
            <person name="Banfield J.F."/>
        </authorList>
    </citation>
    <scope>NUCLEOTIDE SEQUENCE [LARGE SCALE GENOMIC DNA]</scope>
    <source>
        <strain evidence="4">NP_5</strain>
    </source>
</reference>
<dbReference type="Gene3D" id="3.40.50.980">
    <property type="match status" value="1"/>
</dbReference>
<sequence length="527" mass="57551">MAAPLELPEQFNVSTAFLDRNLDEGRGDRVAIYAGDERITYRILLSQVNRAGNALRDLGVRPEERVLLLMLDTPEFAYLFWGAIRIGAVAVPTNTALKPHDYAYMLRDSRATVLVVSEELLPAVEPALAGQGALRHVVVAGAGAPGAGRHALRDLLAAADPHLDPAPTHRDEPAFWLWSSGSTGAPKGTVHLHHDMVCAAELYARTVLGIRDDDVCLSIAKLFFAYGLGNALYFPFRVGAATVLAPGRFEPRGYFDLIRRYRPTLFFGVPTAYAAMLAQEGPAGLGRVRLCVSAGEPLPGALLTRWKERFGVEILDGIGSTEALHIYISNRSGRVRPGSSGEPVAGYAVRIVDEAGRDVPAGEIGDLLVRGDSIAAGYWNQHERTRQAFRGEWFVSGDKYYRDADGYYWYCGRSDDMLKVGGQWVSPAEVEATVIQHAAVLECGVVGREDQDGLSKPCAFIVLKPGHAPGDALARDLQAFVREKIAAYKYPRWIEFVPELPKTATGKIQRFRLRERLAAGYKPAPAG</sequence>
<dbReference type="InterPro" id="IPR000873">
    <property type="entry name" value="AMP-dep_synth/lig_dom"/>
</dbReference>
<dbReference type="PANTHER" id="PTHR43352:SF1">
    <property type="entry name" value="ANTHRANILATE--COA LIGASE"/>
    <property type="match status" value="1"/>
</dbReference>
<dbReference type="Proteomes" id="UP000320393">
    <property type="component" value="Unassembled WGS sequence"/>
</dbReference>
<feature type="domain" description="AMP-dependent synthetase/ligase" evidence="2">
    <location>
        <begin position="24"/>
        <end position="379"/>
    </location>
</feature>
<dbReference type="PANTHER" id="PTHR43352">
    <property type="entry name" value="ACETYL-COA SYNTHETASE"/>
    <property type="match status" value="1"/>
</dbReference>
<dbReference type="GO" id="GO:0016878">
    <property type="term" value="F:acid-thiol ligase activity"/>
    <property type="evidence" value="ECO:0007669"/>
    <property type="project" value="TreeGrafter"/>
</dbReference>
<dbReference type="EMBL" id="VBAM01000029">
    <property type="protein sequence ID" value="TMJ16238.1"/>
    <property type="molecule type" value="Genomic_DNA"/>
</dbReference>
<dbReference type="InterPro" id="IPR011957">
    <property type="entry name" value="Benz_CoA_lig"/>
</dbReference>
<dbReference type="Pfam" id="PF13193">
    <property type="entry name" value="AMP-binding_C"/>
    <property type="match status" value="1"/>
</dbReference>
<name>A0A537M7K9_9BACT</name>
<dbReference type="SUPFAM" id="SSF56801">
    <property type="entry name" value="Acetyl-CoA synthetase-like"/>
    <property type="match status" value="1"/>
</dbReference>
<protein>
    <submittedName>
        <fullName evidence="4">Benzoate-CoA ligase family protein</fullName>
    </submittedName>
</protein>
<dbReference type="CDD" id="cd05959">
    <property type="entry name" value="BCL_4HBCL"/>
    <property type="match status" value="1"/>
</dbReference>
<evidence type="ECO:0000313" key="5">
    <source>
        <dbReference type="Proteomes" id="UP000320393"/>
    </source>
</evidence>
<dbReference type="Gene3D" id="3.30.300.30">
    <property type="match status" value="1"/>
</dbReference>
<dbReference type="InterPro" id="IPR025110">
    <property type="entry name" value="AMP-bd_C"/>
</dbReference>
<evidence type="ECO:0000259" key="2">
    <source>
        <dbReference type="Pfam" id="PF00501"/>
    </source>
</evidence>
<evidence type="ECO:0000256" key="1">
    <source>
        <dbReference type="ARBA" id="ARBA00022598"/>
    </source>
</evidence>
<dbReference type="GO" id="GO:0044550">
    <property type="term" value="P:secondary metabolite biosynthetic process"/>
    <property type="evidence" value="ECO:0007669"/>
    <property type="project" value="TreeGrafter"/>
</dbReference>
<dbReference type="AlphaFoldDB" id="A0A537M7K9"/>
<dbReference type="InterPro" id="IPR045851">
    <property type="entry name" value="AMP-bd_C_sf"/>
</dbReference>
<dbReference type="GO" id="GO:0005524">
    <property type="term" value="F:ATP binding"/>
    <property type="evidence" value="ECO:0007669"/>
    <property type="project" value="InterPro"/>
</dbReference>
<dbReference type="NCBIfam" id="TIGR02262">
    <property type="entry name" value="benz_CoA_lig"/>
    <property type="match status" value="1"/>
</dbReference>
<dbReference type="Pfam" id="PF00501">
    <property type="entry name" value="AMP-binding"/>
    <property type="match status" value="1"/>
</dbReference>
<evidence type="ECO:0000259" key="3">
    <source>
        <dbReference type="Pfam" id="PF13193"/>
    </source>
</evidence>
<gene>
    <name evidence="4" type="ORF">E6H02_01095</name>
</gene>
<organism evidence="4 5">
    <name type="scientific">Candidatus Segetimicrobium genomatis</name>
    <dbReference type="NCBI Taxonomy" id="2569760"/>
    <lineage>
        <taxon>Bacteria</taxon>
        <taxon>Bacillati</taxon>
        <taxon>Candidatus Sysuimicrobiota</taxon>
        <taxon>Candidatus Sysuimicrobiia</taxon>
        <taxon>Candidatus Sysuimicrobiales</taxon>
        <taxon>Candidatus Segetimicrobiaceae</taxon>
        <taxon>Candidatus Segetimicrobium</taxon>
    </lineage>
</organism>